<evidence type="ECO:0000256" key="9">
    <source>
        <dbReference type="RuleBase" id="RU365015"/>
    </source>
</evidence>
<feature type="domain" description="Glycosyl hydrolase family 32 N-terminal" evidence="10">
    <location>
        <begin position="36"/>
        <end position="344"/>
    </location>
</feature>
<dbReference type="InterPro" id="IPR051214">
    <property type="entry name" value="GH32_Enzymes"/>
</dbReference>
<dbReference type="EMBL" id="CP041217">
    <property type="protein sequence ID" value="QDH19823.1"/>
    <property type="molecule type" value="Genomic_DNA"/>
</dbReference>
<dbReference type="PANTHER" id="PTHR43101:SF1">
    <property type="entry name" value="BETA-FRUCTOSIDASE"/>
    <property type="match status" value="1"/>
</dbReference>
<name>A0A4Y6UQB8_SACBS</name>
<dbReference type="SUPFAM" id="SSF49899">
    <property type="entry name" value="Concanavalin A-like lectins/glucanases"/>
    <property type="match status" value="1"/>
</dbReference>
<dbReference type="CDD" id="cd08996">
    <property type="entry name" value="GH32_FFase"/>
    <property type="match status" value="1"/>
</dbReference>
<dbReference type="Gene3D" id="2.115.10.20">
    <property type="entry name" value="Glycosyl hydrolase domain, family 43"/>
    <property type="match status" value="1"/>
</dbReference>
<evidence type="ECO:0000256" key="5">
    <source>
        <dbReference type="ARBA" id="ARBA00022801"/>
    </source>
</evidence>
<evidence type="ECO:0000313" key="12">
    <source>
        <dbReference type="EMBL" id="QDH19823.1"/>
    </source>
</evidence>
<dbReference type="Gene3D" id="2.60.120.560">
    <property type="entry name" value="Exo-inulinase, domain 1"/>
    <property type="match status" value="1"/>
</dbReference>
<evidence type="ECO:0000256" key="6">
    <source>
        <dbReference type="ARBA" id="ARBA00023295"/>
    </source>
</evidence>
<dbReference type="SMART" id="SM00640">
    <property type="entry name" value="Glyco_32"/>
    <property type="match status" value="1"/>
</dbReference>
<evidence type="ECO:0000256" key="3">
    <source>
        <dbReference type="ARBA" id="ARBA00012758"/>
    </source>
</evidence>
<proteinExistence type="inferred from homology"/>
<dbReference type="RefSeq" id="WP_141446210.1">
    <property type="nucleotide sequence ID" value="NZ_CP041217.1"/>
</dbReference>
<accession>A0A4Y6UQB8</accession>
<keyword evidence="5 8" id="KW-0378">Hydrolase</keyword>
<evidence type="ECO:0000259" key="11">
    <source>
        <dbReference type="Pfam" id="PF08244"/>
    </source>
</evidence>
<evidence type="ECO:0000313" key="13">
    <source>
        <dbReference type="Proteomes" id="UP000316968"/>
    </source>
</evidence>
<dbReference type="InterPro" id="IPR013320">
    <property type="entry name" value="ConA-like_dom_sf"/>
</dbReference>
<gene>
    <name evidence="12" type="ORF">FFV09_02440</name>
</gene>
<dbReference type="EC" id="3.2.1.26" evidence="3 8"/>
<keyword evidence="6 8" id="KW-0326">Glycosidase</keyword>
<dbReference type="InterPro" id="IPR013189">
    <property type="entry name" value="Glyco_hydro_32_C"/>
</dbReference>
<dbReference type="AlphaFoldDB" id="A0A4Y6UQB8"/>
<evidence type="ECO:0000256" key="7">
    <source>
        <dbReference type="ARBA" id="ARBA00033367"/>
    </source>
</evidence>
<dbReference type="Pfam" id="PF00251">
    <property type="entry name" value="Glyco_hydro_32N"/>
    <property type="match status" value="1"/>
</dbReference>
<dbReference type="SUPFAM" id="SSF75005">
    <property type="entry name" value="Arabinanase/levansucrase/invertase"/>
    <property type="match status" value="1"/>
</dbReference>
<evidence type="ECO:0000256" key="4">
    <source>
        <dbReference type="ARBA" id="ARBA00019623"/>
    </source>
</evidence>
<dbReference type="InterPro" id="IPR013148">
    <property type="entry name" value="Glyco_hydro_32_N"/>
</dbReference>
<evidence type="ECO:0000256" key="1">
    <source>
        <dbReference type="ARBA" id="ARBA00004914"/>
    </source>
</evidence>
<sequence length="507" mass="56382">MTESQQSHRRALERAELSIAEQQAAAAADPWRLRYHIAAPAYWINDPNGFCFFRGEYHLFYQHHPFSPQWGPMYWGHAKSADLAHWEHLPIALAPSEDYDADGCFSGSAIEKDGRLWLMYTGNRWTGPDREADLLQVQALAVSDDGTTFEKYAGNPVIAEAPAGNIHPFHFRDPKVWEHEGAYYCVLGSRTPDHLGQVLLYRSDTLTDWSFVGIMAGGREPAGKLGYMWECPDLFELGGVHVLAFSPQGVAPDGESYLNLHQAGYVLGTLDYGTGTLEHGEFRTLDYGFDFYAPQTTLDDRGRRILIAWMAMWESGMPEQARGWAGAMTLPRVLTLEHGRIAVRPAPELESLRGAETRYAEETIASVAADGLLRGREFPGVSGECVELEVEFEAGTAPVFGIALRIGEDRGEHTVLAYARDEERLILDRERSGAGPGGVRRAPLALREERLRLRIFVDRSSVEVFAGDGELTMTARIYPDAASTGIAFFAEGGEAKILSLRCWPLDR</sequence>
<comment type="similarity">
    <text evidence="2 8">Belongs to the glycosyl hydrolase 32 family.</text>
</comment>
<keyword evidence="9" id="KW-0963">Cytoplasm</keyword>
<dbReference type="GO" id="GO:0004564">
    <property type="term" value="F:beta-fructofuranosidase activity"/>
    <property type="evidence" value="ECO:0007669"/>
    <property type="project" value="UniProtKB-EC"/>
</dbReference>
<dbReference type="GO" id="GO:0005737">
    <property type="term" value="C:cytoplasm"/>
    <property type="evidence" value="ECO:0007669"/>
    <property type="project" value="UniProtKB-SubCell"/>
</dbReference>
<dbReference type="Pfam" id="PF08244">
    <property type="entry name" value="Glyco_hydro_32C"/>
    <property type="match status" value="1"/>
</dbReference>
<evidence type="ECO:0000256" key="2">
    <source>
        <dbReference type="ARBA" id="ARBA00009902"/>
    </source>
</evidence>
<comment type="catalytic activity">
    <reaction evidence="8">
        <text>Hydrolysis of terminal non-reducing beta-D-fructofuranoside residues in beta-D-fructofuranosides.</text>
        <dbReference type="EC" id="3.2.1.26"/>
    </reaction>
</comment>
<comment type="function">
    <text evidence="9">Enables the bacterium to metabolize sucrose as a sole carbon source.</text>
</comment>
<organism evidence="12 13">
    <name type="scientific">Saccharibacillus brassicae</name>
    <dbReference type="NCBI Taxonomy" id="2583377"/>
    <lineage>
        <taxon>Bacteria</taxon>
        <taxon>Bacillati</taxon>
        <taxon>Bacillota</taxon>
        <taxon>Bacilli</taxon>
        <taxon>Bacillales</taxon>
        <taxon>Paenibacillaceae</taxon>
        <taxon>Saccharibacillus</taxon>
    </lineage>
</organism>
<dbReference type="UniPathway" id="UPA00238"/>
<evidence type="ECO:0000256" key="8">
    <source>
        <dbReference type="RuleBase" id="RU362110"/>
    </source>
</evidence>
<dbReference type="Proteomes" id="UP000316968">
    <property type="component" value="Chromosome"/>
</dbReference>
<comment type="subcellular location">
    <subcellularLocation>
        <location evidence="9">Cytoplasm</location>
    </subcellularLocation>
</comment>
<protein>
    <recommendedName>
        <fullName evidence="4 8">Sucrose-6-phosphate hydrolase</fullName>
        <ecNumber evidence="3 8">3.2.1.26</ecNumber>
    </recommendedName>
    <alternativeName>
        <fullName evidence="7 9">Invertase</fullName>
    </alternativeName>
</protein>
<dbReference type="InterPro" id="IPR023296">
    <property type="entry name" value="Glyco_hydro_beta-prop_sf"/>
</dbReference>
<dbReference type="NCBIfam" id="TIGR01322">
    <property type="entry name" value="scrB_fam"/>
    <property type="match status" value="1"/>
</dbReference>
<dbReference type="OrthoDB" id="9759709at2"/>
<feature type="domain" description="Glycosyl hydrolase family 32 C-terminal" evidence="11">
    <location>
        <begin position="348"/>
        <end position="504"/>
    </location>
</feature>
<dbReference type="PANTHER" id="PTHR43101">
    <property type="entry name" value="BETA-FRUCTOSIDASE"/>
    <property type="match status" value="1"/>
</dbReference>
<reference evidence="12 13" key="1">
    <citation type="submission" date="2019-06" db="EMBL/GenBank/DDBJ databases">
        <title>Saccharibacillus brassicae sp. nov., an endophytic bacterium isolated from Chinese cabbage seeds (Brassica pekinensis).</title>
        <authorList>
            <person name="Jiang L."/>
            <person name="Lee J."/>
            <person name="Kim S.W."/>
        </authorList>
    </citation>
    <scope>NUCLEOTIDE SEQUENCE [LARGE SCALE GENOMIC DNA]</scope>
    <source>
        <strain evidence="13">KCTC 43072 / ATSA2</strain>
    </source>
</reference>
<dbReference type="KEGG" id="saca:FFV09_02440"/>
<keyword evidence="13" id="KW-1185">Reference proteome</keyword>
<dbReference type="GO" id="GO:0005985">
    <property type="term" value="P:sucrose metabolic process"/>
    <property type="evidence" value="ECO:0007669"/>
    <property type="project" value="UniProtKB-UniPathway"/>
</dbReference>
<comment type="pathway">
    <text evidence="1 9">Glycan biosynthesis; sucrose metabolism.</text>
</comment>
<evidence type="ECO:0000259" key="10">
    <source>
        <dbReference type="Pfam" id="PF00251"/>
    </source>
</evidence>
<dbReference type="InterPro" id="IPR006232">
    <property type="entry name" value="Suc6P_hydrolase"/>
</dbReference>
<dbReference type="InterPro" id="IPR001362">
    <property type="entry name" value="Glyco_hydro_32"/>
</dbReference>
<keyword evidence="9" id="KW-0119">Carbohydrate metabolism</keyword>